<keyword evidence="4" id="KW-1003">Cell membrane</keyword>
<dbReference type="InterPro" id="IPR058634">
    <property type="entry name" value="AaeA-lik-b-barrel"/>
</dbReference>
<feature type="domain" description="p-hydroxybenzoic acid efflux pump subunit AaeA-like beta-barrel" evidence="9">
    <location>
        <begin position="16"/>
        <end position="109"/>
    </location>
</feature>
<dbReference type="AlphaFoldDB" id="A0A0S6YYM3"/>
<dbReference type="PANTHER" id="PTHR30386">
    <property type="entry name" value="MEMBRANE FUSION SUBUNIT OF EMRAB-TOLC MULTIDRUG EFFLUX PUMP"/>
    <property type="match status" value="1"/>
</dbReference>
<keyword evidence="8" id="KW-0472">Membrane</keyword>
<evidence type="ECO:0000256" key="4">
    <source>
        <dbReference type="ARBA" id="ARBA00022475"/>
    </source>
</evidence>
<dbReference type="HOGENOM" id="CLU_018816_11_3_6"/>
<dbReference type="EMBL" id="DF952378">
    <property type="protein sequence ID" value="GAN44253.1"/>
    <property type="molecule type" value="Genomic_DNA"/>
</dbReference>
<dbReference type="Pfam" id="PF25963">
    <property type="entry name" value="Beta-barrel_AAEA"/>
    <property type="match status" value="1"/>
</dbReference>
<name>A0A0S6YYM3_9GAMM</name>
<dbReference type="InterPro" id="IPR050739">
    <property type="entry name" value="MFP"/>
</dbReference>
<evidence type="ECO:0000256" key="3">
    <source>
        <dbReference type="ARBA" id="ARBA00022448"/>
    </source>
</evidence>
<protein>
    <submittedName>
        <fullName evidence="10">Hemolysin D</fullName>
    </submittedName>
</protein>
<evidence type="ECO:0000259" key="9">
    <source>
        <dbReference type="Pfam" id="PF25963"/>
    </source>
</evidence>
<keyword evidence="5" id="KW-0997">Cell inner membrane</keyword>
<reference evidence="10" key="1">
    <citation type="submission" date="2015-03" db="EMBL/GenBank/DDBJ databases">
        <title>Draft genome sequence of Mizugakiibacter sediminis skMP5.</title>
        <authorList>
            <person name="Watanabe T."/>
            <person name="Kojima H."/>
            <person name="Fukui M."/>
        </authorList>
    </citation>
    <scope>NUCLEOTIDE SEQUENCE</scope>
    <source>
        <strain evidence="10">SkMP5</strain>
    </source>
</reference>
<evidence type="ECO:0000256" key="7">
    <source>
        <dbReference type="ARBA" id="ARBA00022989"/>
    </source>
</evidence>
<dbReference type="GO" id="GO:0005886">
    <property type="term" value="C:plasma membrane"/>
    <property type="evidence" value="ECO:0007669"/>
    <property type="project" value="UniProtKB-SubCell"/>
</dbReference>
<proteinExistence type="inferred from homology"/>
<sequence>MQPGQPLMTVIPLHALWVDANFKEVQLEHIRIGQTAEVRTDLYGGDVVFRGHVVGLGAGTGSAFALLPPQNASGNWIKVVQRVPVRIALDERQLQAHPLRIGLSATVTVDTRDRSGAVLARQPAAAPVAETDVYARDLADAEREADAVIRANLGADAR</sequence>
<dbReference type="GO" id="GO:1990961">
    <property type="term" value="P:xenobiotic detoxification by transmembrane export across the plasma membrane"/>
    <property type="evidence" value="ECO:0007669"/>
    <property type="project" value="UniProtKB-ARBA"/>
</dbReference>
<gene>
    <name evidence="10" type="ORF">MBSD_0777</name>
</gene>
<dbReference type="GO" id="GO:0015721">
    <property type="term" value="P:bile acid and bile salt transport"/>
    <property type="evidence" value="ECO:0007669"/>
    <property type="project" value="UniProtKB-ARBA"/>
</dbReference>
<evidence type="ECO:0000256" key="6">
    <source>
        <dbReference type="ARBA" id="ARBA00022692"/>
    </source>
</evidence>
<comment type="similarity">
    <text evidence="2">Belongs to the membrane fusion protein (MFP) (TC 8.A.1) family.</text>
</comment>
<evidence type="ECO:0000313" key="10">
    <source>
        <dbReference type="EMBL" id="GAN44253.1"/>
    </source>
</evidence>
<evidence type="ECO:0000256" key="2">
    <source>
        <dbReference type="ARBA" id="ARBA00009477"/>
    </source>
</evidence>
<keyword evidence="3" id="KW-0813">Transport</keyword>
<accession>A0A0S6YYM3</accession>
<evidence type="ECO:0000256" key="8">
    <source>
        <dbReference type="ARBA" id="ARBA00023136"/>
    </source>
</evidence>
<keyword evidence="6" id="KW-0812">Transmembrane</keyword>
<comment type="subcellular location">
    <subcellularLocation>
        <location evidence="1">Cell inner membrane</location>
        <topology evidence="1">Single-pass membrane protein</topology>
        <orientation evidence="1">Periplasmic side</orientation>
    </subcellularLocation>
</comment>
<organism evidence="10">
    <name type="scientific">Mizugakiibacter sediminis</name>
    <dbReference type="NCBI Taxonomy" id="1475481"/>
    <lineage>
        <taxon>Bacteria</taxon>
        <taxon>Pseudomonadati</taxon>
        <taxon>Pseudomonadota</taxon>
        <taxon>Gammaproteobacteria</taxon>
        <taxon>Lysobacterales</taxon>
        <taxon>Rhodanobacteraceae</taxon>
        <taxon>Mizugakiibacter</taxon>
    </lineage>
</organism>
<evidence type="ECO:0000256" key="5">
    <source>
        <dbReference type="ARBA" id="ARBA00022519"/>
    </source>
</evidence>
<dbReference type="PANTHER" id="PTHR30386:SF19">
    <property type="entry name" value="MULTIDRUG EXPORT PROTEIN EMRA-RELATED"/>
    <property type="match status" value="1"/>
</dbReference>
<dbReference type="GO" id="GO:0046677">
    <property type="term" value="P:response to antibiotic"/>
    <property type="evidence" value="ECO:0007669"/>
    <property type="project" value="UniProtKB-ARBA"/>
</dbReference>
<keyword evidence="7" id="KW-1133">Transmembrane helix</keyword>
<dbReference type="FunFam" id="2.40.30.170:FF:000003">
    <property type="entry name" value="Multidrug resistance protein A"/>
    <property type="match status" value="1"/>
</dbReference>
<evidence type="ECO:0000256" key="1">
    <source>
        <dbReference type="ARBA" id="ARBA00004383"/>
    </source>
</evidence>
<dbReference type="Gene3D" id="2.40.30.170">
    <property type="match status" value="1"/>
</dbReference>